<dbReference type="InterPro" id="IPR014729">
    <property type="entry name" value="Rossmann-like_a/b/a_fold"/>
</dbReference>
<dbReference type="RefSeq" id="XP_065652953.1">
    <property type="nucleotide sequence ID" value="XM_065796881.1"/>
</dbReference>
<protein>
    <submittedName>
        <fullName evidence="3">Universal stress protein Slr1101-like</fullName>
    </submittedName>
</protein>
<gene>
    <name evidence="3" type="primary">LOC136080266</name>
</gene>
<evidence type="ECO:0000313" key="3">
    <source>
        <dbReference type="RefSeq" id="XP_065652953.1"/>
    </source>
</evidence>
<reference evidence="3" key="1">
    <citation type="submission" date="2025-08" db="UniProtKB">
        <authorList>
            <consortium name="RefSeq"/>
        </authorList>
    </citation>
    <scope>IDENTIFICATION</scope>
</reference>
<dbReference type="InterPro" id="IPR006015">
    <property type="entry name" value="Universal_stress_UspA"/>
</dbReference>
<dbReference type="GeneID" id="136080266"/>
<sequence>MEGRINAIAIDDSITSERAFSWYLNHYHKTDDKLLLIHIHQMPQLPPMGLSGALVAQSLTRSFHEMVEDSIKESKHAIAKFESQCRERNIKHEVIFEDDFHSPGNMICDMAQKHKAEAIIMGQRGLGTMKRLLLGSTSDYVLHHANVPVVIVPPPSEN</sequence>
<keyword evidence="2" id="KW-1185">Reference proteome</keyword>
<dbReference type="Gene3D" id="3.40.50.620">
    <property type="entry name" value="HUPs"/>
    <property type="match status" value="1"/>
</dbReference>
<dbReference type="Proteomes" id="UP001652625">
    <property type="component" value="Chromosome 05"/>
</dbReference>
<organism evidence="2 3">
    <name type="scientific">Hydra vulgaris</name>
    <name type="common">Hydra</name>
    <name type="synonym">Hydra attenuata</name>
    <dbReference type="NCBI Taxonomy" id="6087"/>
    <lineage>
        <taxon>Eukaryota</taxon>
        <taxon>Metazoa</taxon>
        <taxon>Cnidaria</taxon>
        <taxon>Hydrozoa</taxon>
        <taxon>Hydroidolina</taxon>
        <taxon>Anthoathecata</taxon>
        <taxon>Aplanulata</taxon>
        <taxon>Hydridae</taxon>
        <taxon>Hydra</taxon>
    </lineage>
</organism>
<evidence type="ECO:0000259" key="1">
    <source>
        <dbReference type="Pfam" id="PF00582"/>
    </source>
</evidence>
<dbReference type="PANTHER" id="PTHR46989">
    <property type="entry name" value="USP DOMAIN-CONTAINING PROTEIN"/>
    <property type="match status" value="1"/>
</dbReference>
<dbReference type="InterPro" id="IPR006016">
    <property type="entry name" value="UspA"/>
</dbReference>
<dbReference type="PANTHER" id="PTHR46989:SF3">
    <property type="entry name" value="USPA DOMAIN-CONTAINING PROTEIN"/>
    <property type="match status" value="1"/>
</dbReference>
<dbReference type="CDD" id="cd23659">
    <property type="entry name" value="USP_At3g01520-like"/>
    <property type="match status" value="1"/>
</dbReference>
<feature type="domain" description="UspA" evidence="1">
    <location>
        <begin position="8"/>
        <end position="153"/>
    </location>
</feature>
<proteinExistence type="predicted"/>
<dbReference type="PRINTS" id="PR01438">
    <property type="entry name" value="UNVRSLSTRESS"/>
</dbReference>
<dbReference type="SUPFAM" id="SSF52402">
    <property type="entry name" value="Adenine nucleotide alpha hydrolases-like"/>
    <property type="match status" value="1"/>
</dbReference>
<name>A0ABM4BUW0_HYDVU</name>
<accession>A0ABM4BUW0</accession>
<evidence type="ECO:0000313" key="2">
    <source>
        <dbReference type="Proteomes" id="UP001652625"/>
    </source>
</evidence>
<dbReference type="Pfam" id="PF00582">
    <property type="entry name" value="Usp"/>
    <property type="match status" value="1"/>
</dbReference>